<dbReference type="EMBL" id="CACTIH010003643">
    <property type="protein sequence ID" value="CAA2980212.1"/>
    <property type="molecule type" value="Genomic_DNA"/>
</dbReference>
<keyword evidence="1" id="KW-0812">Transmembrane</keyword>
<dbReference type="AlphaFoldDB" id="A0A8S0RKT2"/>
<evidence type="ECO:0000313" key="3">
    <source>
        <dbReference type="Proteomes" id="UP000594638"/>
    </source>
</evidence>
<feature type="transmembrane region" description="Helical" evidence="1">
    <location>
        <begin position="137"/>
        <end position="159"/>
    </location>
</feature>
<keyword evidence="1" id="KW-0472">Membrane</keyword>
<sequence>MDSFQRVTGCYNCGECRDFCHKDGMEGLQKKLDSPMPWIGMYTAAASVVCSLAMAADIFHGFRSKMLWFPCKYFSFNAMSLTLLALTLKLPDDLTASTFGALEILARVSSLVFMSTAMANFMTSLGSMDDNEMVQNLAALGFMIITVIGNVYVQLSTVYFNGVLQIVCEEIIATGFMFISLVMFCSTALTVLTTKRYIECKYQEMRKIALD</sequence>
<accession>A0A8S0RKT2</accession>
<feature type="transmembrane region" description="Helical" evidence="1">
    <location>
        <begin position="104"/>
        <end position="125"/>
    </location>
</feature>
<dbReference type="Gramene" id="OE9A069071T1">
    <property type="protein sequence ID" value="OE9A069071C1"/>
    <property type="gene ID" value="OE9A069071"/>
</dbReference>
<dbReference type="OrthoDB" id="1915303at2759"/>
<dbReference type="PANTHER" id="PTHR35307">
    <property type="entry name" value="PROTEIN, PUTATIVE-RELATED"/>
    <property type="match status" value="1"/>
</dbReference>
<dbReference type="PANTHER" id="PTHR35307:SF3">
    <property type="entry name" value="DUF4220 DOMAIN-CONTAINING PROTEIN"/>
    <property type="match status" value="1"/>
</dbReference>
<proteinExistence type="predicted"/>
<name>A0A8S0RKT2_OLEEU</name>
<gene>
    <name evidence="2" type="ORF">OLEA9_A069071</name>
</gene>
<protein>
    <submittedName>
        <fullName evidence="2">Uncharacterized protein LOC111385004</fullName>
    </submittedName>
</protein>
<keyword evidence="1" id="KW-1133">Transmembrane helix</keyword>
<organism evidence="2 3">
    <name type="scientific">Olea europaea subsp. europaea</name>
    <dbReference type="NCBI Taxonomy" id="158383"/>
    <lineage>
        <taxon>Eukaryota</taxon>
        <taxon>Viridiplantae</taxon>
        <taxon>Streptophyta</taxon>
        <taxon>Embryophyta</taxon>
        <taxon>Tracheophyta</taxon>
        <taxon>Spermatophyta</taxon>
        <taxon>Magnoliopsida</taxon>
        <taxon>eudicotyledons</taxon>
        <taxon>Gunneridae</taxon>
        <taxon>Pentapetalae</taxon>
        <taxon>asterids</taxon>
        <taxon>lamiids</taxon>
        <taxon>Lamiales</taxon>
        <taxon>Oleaceae</taxon>
        <taxon>Oleeae</taxon>
        <taxon>Olea</taxon>
    </lineage>
</organism>
<reference evidence="2 3" key="1">
    <citation type="submission" date="2019-12" db="EMBL/GenBank/DDBJ databases">
        <authorList>
            <person name="Alioto T."/>
            <person name="Alioto T."/>
            <person name="Gomez Garrido J."/>
        </authorList>
    </citation>
    <scope>NUCLEOTIDE SEQUENCE [LARGE SCALE GENOMIC DNA]</scope>
</reference>
<evidence type="ECO:0000313" key="2">
    <source>
        <dbReference type="EMBL" id="CAA2980212.1"/>
    </source>
</evidence>
<feature type="transmembrane region" description="Helical" evidence="1">
    <location>
        <begin position="39"/>
        <end position="59"/>
    </location>
</feature>
<feature type="transmembrane region" description="Helical" evidence="1">
    <location>
        <begin position="171"/>
        <end position="192"/>
    </location>
</feature>
<dbReference type="Proteomes" id="UP000594638">
    <property type="component" value="Unassembled WGS sequence"/>
</dbReference>
<keyword evidence="3" id="KW-1185">Reference proteome</keyword>
<comment type="caution">
    <text evidence="2">The sequence shown here is derived from an EMBL/GenBank/DDBJ whole genome shotgun (WGS) entry which is preliminary data.</text>
</comment>
<feature type="transmembrane region" description="Helical" evidence="1">
    <location>
        <begin position="71"/>
        <end position="88"/>
    </location>
</feature>
<evidence type="ECO:0000256" key="1">
    <source>
        <dbReference type="SAM" id="Phobius"/>
    </source>
</evidence>